<accession>D1AXZ1</accession>
<feature type="signal peptide" evidence="2">
    <location>
        <begin position="1"/>
        <end position="17"/>
    </location>
</feature>
<dbReference type="Gene3D" id="1.20.1600.10">
    <property type="entry name" value="Outer membrane efflux proteins (OEP)"/>
    <property type="match status" value="1"/>
</dbReference>
<dbReference type="GO" id="GO:0015562">
    <property type="term" value="F:efflux transmembrane transporter activity"/>
    <property type="evidence" value="ECO:0007669"/>
    <property type="project" value="InterPro"/>
</dbReference>
<feature type="chain" id="PRO_5003020585" description="Outer membrane efflux protein" evidence="2">
    <location>
        <begin position="18"/>
        <end position="410"/>
    </location>
</feature>
<dbReference type="Proteomes" id="UP000002072">
    <property type="component" value="Chromosome"/>
</dbReference>
<dbReference type="GeneID" id="29673187"/>
<keyword evidence="2" id="KW-0732">Signal</keyword>
<evidence type="ECO:0000256" key="1">
    <source>
        <dbReference type="SAM" id="Coils"/>
    </source>
</evidence>
<reference evidence="3 4" key="1">
    <citation type="journal article" date="2009" name="Stand. Genomic Sci.">
        <title>Complete genome sequence of Streptobacillus moniliformis type strain (9901T).</title>
        <authorList>
            <person name="Nolan M."/>
            <person name="Gronow S."/>
            <person name="Lapidus A."/>
            <person name="Ivanova N."/>
            <person name="Copeland A."/>
            <person name="Lucas S."/>
            <person name="Del Rio T.G."/>
            <person name="Chen F."/>
            <person name="Tice H."/>
            <person name="Pitluck S."/>
            <person name="Cheng J.F."/>
            <person name="Sims D."/>
            <person name="Meincke L."/>
            <person name="Bruce D."/>
            <person name="Goodwin L."/>
            <person name="Brettin T."/>
            <person name="Han C."/>
            <person name="Detter J.C."/>
            <person name="Ovchinikova G."/>
            <person name="Pati A."/>
            <person name="Mavromatis K."/>
            <person name="Mikhailova N."/>
            <person name="Chen A."/>
            <person name="Palaniappan K."/>
            <person name="Land M."/>
            <person name="Hauser L."/>
            <person name="Chang Y.J."/>
            <person name="Jeffries C.D."/>
            <person name="Rohde M."/>
            <person name="Sproer C."/>
            <person name="Goker M."/>
            <person name="Bristow J."/>
            <person name="Eisen J.A."/>
            <person name="Markowitz V."/>
            <person name="Hugenholtz P."/>
            <person name="Kyrpides N.C."/>
            <person name="Klenk H.P."/>
            <person name="Chain P."/>
        </authorList>
    </citation>
    <scope>NUCLEOTIDE SEQUENCE [LARGE SCALE GENOMIC DNA]</scope>
    <source>
        <strain evidence="4">ATCC 14647 / DSM 12112 / NCTC 10651 / 9901</strain>
    </source>
</reference>
<dbReference type="STRING" id="519441.Smon_0694"/>
<keyword evidence="1" id="KW-0175">Coiled coil</keyword>
<keyword evidence="4" id="KW-1185">Reference proteome</keyword>
<dbReference type="SUPFAM" id="SSF56954">
    <property type="entry name" value="Outer membrane efflux proteins (OEP)"/>
    <property type="match status" value="1"/>
</dbReference>
<dbReference type="RefSeq" id="WP_012858718.1">
    <property type="nucleotide sequence ID" value="NC_013515.1"/>
</dbReference>
<proteinExistence type="predicted"/>
<dbReference type="AlphaFoldDB" id="D1AXZ1"/>
<dbReference type="OrthoDB" id="95203at2"/>
<evidence type="ECO:0008006" key="5">
    <source>
        <dbReference type="Google" id="ProtNLM"/>
    </source>
</evidence>
<gene>
    <name evidence="3" type="ordered locus">Smon_0694</name>
</gene>
<name>D1AXZ1_STRM9</name>
<sequence>MKKLTILLMFYSSISIANNVENLEKKIDSTYALKEKRLEKEKLKNNLMDFNKLNISSSLNYLSSNGMANNGNGKSLIQNNNISLGFINYNIGLDLMNSGAINSHSISATKTINEYFYNRLGENDVEYNISKYKLNEEKEKELFDKIDLLKKYILQSKVVELNIKEKERLEQDKNKIEKSYELGLISKYDYEVGISNLNLSELKFNIDENILEQIKISLLEKKIKLENLDFNYDLEKVNDNLIEQYVKNKYVKIEELQISKKEYEYTKDLVINKIPSITPSIGYDIKNKSFNAGVTVSKSFNIITNEYEDMREFKKEIQNKKTNLDIFEQKKYIEEKNMYNNLLFKYISLETKVNNLEKEIEIIEKKFELGSEKYIKLLEKRNELLKAKIDLEEAKIDLSINNFKFKRGVN</sequence>
<organism evidence="3 4">
    <name type="scientific">Streptobacillus moniliformis (strain ATCC 14647 / DSM 12112 / NCTC 10651 / 9901)</name>
    <dbReference type="NCBI Taxonomy" id="519441"/>
    <lineage>
        <taxon>Bacteria</taxon>
        <taxon>Fusobacteriati</taxon>
        <taxon>Fusobacteriota</taxon>
        <taxon>Fusobacteriia</taxon>
        <taxon>Fusobacteriales</taxon>
        <taxon>Leptotrichiaceae</taxon>
        <taxon>Streptobacillus</taxon>
    </lineage>
</organism>
<evidence type="ECO:0000313" key="3">
    <source>
        <dbReference type="EMBL" id="ACZ01167.1"/>
    </source>
</evidence>
<protein>
    <recommendedName>
        <fullName evidence="5">Outer membrane efflux protein</fullName>
    </recommendedName>
</protein>
<dbReference type="HOGENOM" id="CLU_670687_0_0_0"/>
<dbReference type="EMBL" id="CP001779">
    <property type="protein sequence ID" value="ACZ01167.1"/>
    <property type="molecule type" value="Genomic_DNA"/>
</dbReference>
<evidence type="ECO:0000256" key="2">
    <source>
        <dbReference type="SAM" id="SignalP"/>
    </source>
</evidence>
<feature type="coiled-coil region" evidence="1">
    <location>
        <begin position="303"/>
        <end position="397"/>
    </location>
</feature>
<dbReference type="KEGG" id="smf:Smon_0694"/>
<evidence type="ECO:0000313" key="4">
    <source>
        <dbReference type="Proteomes" id="UP000002072"/>
    </source>
</evidence>